<dbReference type="Gene3D" id="1.20.5.320">
    <property type="entry name" value="6-Phosphogluconate Dehydrogenase, domain 3"/>
    <property type="match status" value="1"/>
</dbReference>
<protein>
    <recommendedName>
        <fullName evidence="5">Collagen-like protein</fullName>
    </recommendedName>
</protein>
<keyword evidence="2" id="KW-0732">Signal</keyword>
<comment type="caution">
    <text evidence="3">The sequence shown here is derived from an EMBL/GenBank/DDBJ whole genome shotgun (WGS) entry which is preliminary data.</text>
</comment>
<evidence type="ECO:0000313" key="4">
    <source>
        <dbReference type="Proteomes" id="UP000218831"/>
    </source>
</evidence>
<evidence type="ECO:0000256" key="2">
    <source>
        <dbReference type="SAM" id="SignalP"/>
    </source>
</evidence>
<dbReference type="OrthoDB" id="8457242at2"/>
<reference evidence="3 4" key="1">
    <citation type="submission" date="2017-08" db="EMBL/GenBank/DDBJ databases">
        <title>Aliifodinibius alkalisoli sp. nov., isolated from saline alkaline soil.</title>
        <authorList>
            <person name="Liu D."/>
            <person name="Zhang G."/>
        </authorList>
    </citation>
    <scope>NUCLEOTIDE SEQUENCE [LARGE SCALE GENOMIC DNA]</scope>
    <source>
        <strain evidence="3 4">WN023</strain>
    </source>
</reference>
<proteinExistence type="predicted"/>
<feature type="signal peptide" evidence="2">
    <location>
        <begin position="1"/>
        <end position="20"/>
    </location>
</feature>
<evidence type="ECO:0008006" key="5">
    <source>
        <dbReference type="Google" id="ProtNLM"/>
    </source>
</evidence>
<dbReference type="AlphaFoldDB" id="A0A2A2GFI5"/>
<dbReference type="RefSeq" id="WP_095604894.1">
    <property type="nucleotide sequence ID" value="NZ_NSKE01000001.1"/>
</dbReference>
<sequence length="290" mass="31295">MYKISRIVLSILLVSLIALACEGPSGSEGPQGPQGEAGPIGPAGEDGSVMYAGPDAPTADIGNEGDYYLNSNTGEYYGLKDSNGWGNPIIILMGEDGQDGEDGSQIYSGTGAPDASLGVEGDYYLDKDSYELYGPKTSTGWGSPLNLKGADGNANVTRYIFPGHNFEQDYRYILNTNGIVESASEMRENIWLVYVIDNIGTYHHLPGEISGGAGTYNRYAISHEWNGSGIRIIVELTDGNGDEYSGLEVVRIETSSTEDRSKRSGNNATIYNDLNTSNYNEVAEYYGFYK</sequence>
<gene>
    <name evidence="3" type="ORF">CK503_00875</name>
</gene>
<feature type="compositionally biased region" description="Low complexity" evidence="1">
    <location>
        <begin position="24"/>
        <end position="45"/>
    </location>
</feature>
<accession>A0A2A2GFI5</accession>
<feature type="region of interest" description="Disordered" evidence="1">
    <location>
        <begin position="24"/>
        <end position="56"/>
    </location>
</feature>
<name>A0A2A2GFI5_9BACT</name>
<organism evidence="3 4">
    <name type="scientific">Fodinibius salipaludis</name>
    <dbReference type="NCBI Taxonomy" id="2032627"/>
    <lineage>
        <taxon>Bacteria</taxon>
        <taxon>Pseudomonadati</taxon>
        <taxon>Balneolota</taxon>
        <taxon>Balneolia</taxon>
        <taxon>Balneolales</taxon>
        <taxon>Balneolaceae</taxon>
        <taxon>Fodinibius</taxon>
    </lineage>
</organism>
<dbReference type="Proteomes" id="UP000218831">
    <property type="component" value="Unassembled WGS sequence"/>
</dbReference>
<evidence type="ECO:0000313" key="3">
    <source>
        <dbReference type="EMBL" id="PAU95649.1"/>
    </source>
</evidence>
<dbReference type="EMBL" id="NSKE01000001">
    <property type="protein sequence ID" value="PAU95649.1"/>
    <property type="molecule type" value="Genomic_DNA"/>
</dbReference>
<dbReference type="PROSITE" id="PS51257">
    <property type="entry name" value="PROKAR_LIPOPROTEIN"/>
    <property type="match status" value="1"/>
</dbReference>
<evidence type="ECO:0000256" key="1">
    <source>
        <dbReference type="SAM" id="MobiDB-lite"/>
    </source>
</evidence>
<feature type="chain" id="PRO_5012358476" description="Collagen-like protein" evidence="2">
    <location>
        <begin position="21"/>
        <end position="290"/>
    </location>
</feature>
<keyword evidence="4" id="KW-1185">Reference proteome</keyword>